<dbReference type="OrthoDB" id="408631at2759"/>
<evidence type="ECO:0000256" key="4">
    <source>
        <dbReference type="SAM" id="Phobius"/>
    </source>
</evidence>
<dbReference type="Gene3D" id="3.40.50.1820">
    <property type="entry name" value="alpha/beta hydrolase"/>
    <property type="match status" value="1"/>
</dbReference>
<comment type="caution">
    <text evidence="6">The sequence shown here is derived from an EMBL/GenBank/DDBJ whole genome shotgun (WGS) entry which is preliminary data.</text>
</comment>
<keyword evidence="4" id="KW-0472">Membrane</keyword>
<name>A0A9P6I3C1_9PEZI</name>
<comment type="similarity">
    <text evidence="1 3">Belongs to the type-B carboxylesterase/lipase family.</text>
</comment>
<evidence type="ECO:0000256" key="3">
    <source>
        <dbReference type="RuleBase" id="RU361235"/>
    </source>
</evidence>
<dbReference type="InterPro" id="IPR019826">
    <property type="entry name" value="Carboxylesterase_B_AS"/>
</dbReference>
<proteinExistence type="inferred from homology"/>
<keyword evidence="4" id="KW-1133">Transmembrane helix</keyword>
<dbReference type="GO" id="GO:0016787">
    <property type="term" value="F:hydrolase activity"/>
    <property type="evidence" value="ECO:0007669"/>
    <property type="project" value="UniProtKB-KW"/>
</dbReference>
<organism evidence="6 7">
    <name type="scientific">Colletotrichum karsti</name>
    <dbReference type="NCBI Taxonomy" id="1095194"/>
    <lineage>
        <taxon>Eukaryota</taxon>
        <taxon>Fungi</taxon>
        <taxon>Dikarya</taxon>
        <taxon>Ascomycota</taxon>
        <taxon>Pezizomycotina</taxon>
        <taxon>Sordariomycetes</taxon>
        <taxon>Hypocreomycetidae</taxon>
        <taxon>Glomerellales</taxon>
        <taxon>Glomerellaceae</taxon>
        <taxon>Colletotrichum</taxon>
        <taxon>Colletotrichum boninense species complex</taxon>
    </lineage>
</organism>
<dbReference type="Proteomes" id="UP000781932">
    <property type="component" value="Unassembled WGS sequence"/>
</dbReference>
<dbReference type="Pfam" id="PF00135">
    <property type="entry name" value="COesterase"/>
    <property type="match status" value="1"/>
</dbReference>
<dbReference type="InterPro" id="IPR029058">
    <property type="entry name" value="AB_hydrolase_fold"/>
</dbReference>
<dbReference type="RefSeq" id="XP_038742692.1">
    <property type="nucleotide sequence ID" value="XM_038892109.1"/>
</dbReference>
<feature type="transmembrane region" description="Helical" evidence="4">
    <location>
        <begin position="325"/>
        <end position="344"/>
    </location>
</feature>
<dbReference type="InterPro" id="IPR050309">
    <property type="entry name" value="Type-B_Carboxylest/Lipase"/>
</dbReference>
<dbReference type="SUPFAM" id="SSF53474">
    <property type="entry name" value="alpha/beta-Hydrolases"/>
    <property type="match status" value="1"/>
</dbReference>
<dbReference type="PROSITE" id="PS00122">
    <property type="entry name" value="CARBOXYLESTERASE_B_1"/>
    <property type="match status" value="1"/>
</dbReference>
<dbReference type="InterPro" id="IPR002018">
    <property type="entry name" value="CarbesteraseB"/>
</dbReference>
<evidence type="ECO:0000313" key="7">
    <source>
        <dbReference type="Proteomes" id="UP000781932"/>
    </source>
</evidence>
<evidence type="ECO:0000259" key="5">
    <source>
        <dbReference type="Pfam" id="PF00135"/>
    </source>
</evidence>
<reference evidence="6" key="2">
    <citation type="submission" date="2020-11" db="EMBL/GenBank/DDBJ databases">
        <title>Whole genome sequencing of Colletotrichum sp.</title>
        <authorList>
            <person name="Li H."/>
        </authorList>
    </citation>
    <scope>NUCLEOTIDE SEQUENCE</scope>
    <source>
        <strain evidence="6">CkLH20</strain>
    </source>
</reference>
<gene>
    <name evidence="6" type="ORF">CkaCkLH20_09394</name>
</gene>
<accession>A0A9P6I3C1</accession>
<dbReference type="AlphaFoldDB" id="A0A9P6I3C1"/>
<dbReference type="EC" id="3.1.1.-" evidence="3"/>
<evidence type="ECO:0000256" key="2">
    <source>
        <dbReference type="ARBA" id="ARBA00022801"/>
    </source>
</evidence>
<feature type="domain" description="Carboxylesterase type B" evidence="5">
    <location>
        <begin position="28"/>
        <end position="318"/>
    </location>
</feature>
<keyword evidence="7" id="KW-1185">Reference proteome</keyword>
<evidence type="ECO:0000256" key="1">
    <source>
        <dbReference type="ARBA" id="ARBA00005964"/>
    </source>
</evidence>
<evidence type="ECO:0000313" key="6">
    <source>
        <dbReference type="EMBL" id="KAF9873231.1"/>
    </source>
</evidence>
<reference evidence="6" key="1">
    <citation type="submission" date="2020-03" db="EMBL/GenBank/DDBJ databases">
        <authorList>
            <person name="He L."/>
        </authorList>
    </citation>
    <scope>NUCLEOTIDE SEQUENCE</scope>
    <source>
        <strain evidence="6">CkLH20</strain>
    </source>
</reference>
<sequence length="452" mass="49758">MSTADSVIIELPGGKITATSNGTLIRARGCRYASASRFQRPNPVDKWDEVADCTKPSPICPQDVPSELDFITGPITSGREQSEDCLHLSVTTTTDALSNGRKRPVMVYLHGGAYVSGGADLDCYEPSGLVERGVVGVNVSYRLGIFGFQPIPGVAPANLGLMDQIEALRWIQRNISAFGGDPDNVTIFGQSAGAASIHCLMIADGAEGLFHRAILQSPPLEHWTPERENMVKDLGGLAWDEVHLDTGTKTSGEMLALQQQLFLVAASYGSAHAPFKPLMGHEPLPNQDDVAGRIRHAAKRVPIMIGYTKNEGVPFVRLNKSLRPWIAVAFIGWLIEWIAAWFVGKVFKWLIDGFHEEYRQAGGRSILYRFNWRPSHSSLRAPHCIELPFLLGSWSAWKAAPMIGGNSSRDTVEELGARMKSMWVDFARGDMDKGAQHFTIKGDEDYWEVVLR</sequence>
<keyword evidence="4" id="KW-0812">Transmembrane</keyword>
<dbReference type="PANTHER" id="PTHR11559">
    <property type="entry name" value="CARBOXYLESTERASE"/>
    <property type="match status" value="1"/>
</dbReference>
<keyword evidence="2 3" id="KW-0378">Hydrolase</keyword>
<protein>
    <recommendedName>
        <fullName evidence="3">Carboxylic ester hydrolase</fullName>
        <ecNumber evidence="3">3.1.1.-</ecNumber>
    </recommendedName>
</protein>
<dbReference type="EMBL" id="JAATWM020000033">
    <property type="protein sequence ID" value="KAF9873231.1"/>
    <property type="molecule type" value="Genomic_DNA"/>
</dbReference>
<dbReference type="GeneID" id="62165183"/>